<protein>
    <submittedName>
        <fullName evidence="2">Hydrolase 1, exosortase A system-associated</fullName>
    </submittedName>
</protein>
<dbReference type="Proteomes" id="UP000324996">
    <property type="component" value="Unassembled WGS sequence"/>
</dbReference>
<evidence type="ECO:0000313" key="2">
    <source>
        <dbReference type="EMBL" id="GER04853.1"/>
    </source>
</evidence>
<dbReference type="InterPro" id="IPR017531">
    <property type="entry name" value="Hydrolase-1_PEP"/>
</dbReference>
<proteinExistence type="predicted"/>
<dbReference type="NCBIfam" id="TIGR03100">
    <property type="entry name" value="hydr1_PEP"/>
    <property type="match status" value="1"/>
</dbReference>
<organism evidence="2 3">
    <name type="scientific">Iodidimonas nitroreducens</name>
    <dbReference type="NCBI Taxonomy" id="1236968"/>
    <lineage>
        <taxon>Bacteria</taxon>
        <taxon>Pseudomonadati</taxon>
        <taxon>Pseudomonadota</taxon>
        <taxon>Alphaproteobacteria</taxon>
        <taxon>Iodidimonadales</taxon>
        <taxon>Iodidimonadaceae</taxon>
        <taxon>Iodidimonas</taxon>
    </lineage>
</organism>
<dbReference type="InterPro" id="IPR029058">
    <property type="entry name" value="AB_hydrolase_fold"/>
</dbReference>
<accession>A0A5A7N928</accession>
<dbReference type="SUPFAM" id="SSF53474">
    <property type="entry name" value="alpha/beta-Hydrolases"/>
    <property type="match status" value="1"/>
</dbReference>
<dbReference type="Gene3D" id="3.40.50.1820">
    <property type="entry name" value="alpha/beta hydrolase"/>
    <property type="match status" value="1"/>
</dbReference>
<comment type="caution">
    <text evidence="2">The sequence shown here is derived from an EMBL/GenBank/DDBJ whole genome shotgun (WGS) entry which is preliminary data.</text>
</comment>
<feature type="domain" description="Serine aminopeptidase S33" evidence="1">
    <location>
        <begin position="15"/>
        <end position="111"/>
    </location>
</feature>
<keyword evidence="2" id="KW-0378">Hydrolase</keyword>
<dbReference type="AlphaFoldDB" id="A0A5A7N928"/>
<gene>
    <name evidence="2" type="ORF">JCM17846_25350</name>
</gene>
<evidence type="ECO:0000313" key="3">
    <source>
        <dbReference type="Proteomes" id="UP000324996"/>
    </source>
</evidence>
<dbReference type="EMBL" id="BKCN01000014">
    <property type="protein sequence ID" value="GER04853.1"/>
    <property type="molecule type" value="Genomic_DNA"/>
</dbReference>
<sequence length="246" mass="27384">MVGGPQYRVGAHRSFVTMARDLSDHGVPVLRFDCRGMGDSEGENPGFEALDDDIHLAIDWFFDHQPALQSVVLCGLCDGASAAAFHAHRDARISGLILMNPWVRTESSHETALIKHYYAKRLFHRDFWSRLIRGQVNLGEFPALLYKKLRGLMGTSAGYQSQDDLPLPERLVGALAAFSGRIMLVKSGHDLVAREFEKEAESLKLWQSAIKGPKLTSLHLPQSDHTFSEPGALDDLIAHIKGWMKP</sequence>
<keyword evidence="3" id="KW-1185">Reference proteome</keyword>
<dbReference type="Pfam" id="PF12146">
    <property type="entry name" value="Hydrolase_4"/>
    <property type="match status" value="1"/>
</dbReference>
<reference evidence="2 3" key="1">
    <citation type="submission" date="2019-09" db="EMBL/GenBank/DDBJ databases">
        <title>NBRP : Genome information of microbial organism related human and environment.</title>
        <authorList>
            <person name="Hattori M."/>
            <person name="Oshima K."/>
            <person name="Inaba H."/>
            <person name="Suda W."/>
            <person name="Sakamoto M."/>
            <person name="Iino T."/>
            <person name="Kitahara M."/>
            <person name="Oshida Y."/>
            <person name="Iida T."/>
            <person name="Kudo T."/>
            <person name="Itoh T."/>
            <person name="Ohkuma M."/>
        </authorList>
    </citation>
    <scope>NUCLEOTIDE SEQUENCE [LARGE SCALE GENOMIC DNA]</scope>
    <source>
        <strain evidence="2 3">Q-1</strain>
    </source>
</reference>
<dbReference type="InterPro" id="IPR022742">
    <property type="entry name" value="Hydrolase_4"/>
</dbReference>
<dbReference type="GO" id="GO:0016787">
    <property type="term" value="F:hydrolase activity"/>
    <property type="evidence" value="ECO:0007669"/>
    <property type="project" value="UniProtKB-KW"/>
</dbReference>
<evidence type="ECO:0000259" key="1">
    <source>
        <dbReference type="Pfam" id="PF12146"/>
    </source>
</evidence>
<name>A0A5A7N928_9PROT</name>